<name>A0A183CN43_GLOPA</name>
<evidence type="ECO:0000259" key="1">
    <source>
        <dbReference type="PROSITE" id="PS50878"/>
    </source>
</evidence>
<reference evidence="3" key="3">
    <citation type="submission" date="2016-06" db="UniProtKB">
        <authorList>
            <consortium name="WormBaseParasite"/>
        </authorList>
    </citation>
    <scope>IDENTIFICATION</scope>
</reference>
<accession>A0A183CN43</accession>
<dbReference type="Gene3D" id="3.10.10.10">
    <property type="entry name" value="HIV Type 1 Reverse Transcriptase, subunit A, domain 1"/>
    <property type="match status" value="1"/>
</dbReference>
<reference evidence="2" key="1">
    <citation type="submission" date="2013-12" db="EMBL/GenBank/DDBJ databases">
        <authorList>
            <person name="Aslett M."/>
        </authorList>
    </citation>
    <scope>NUCLEOTIDE SEQUENCE [LARGE SCALE GENOMIC DNA]</scope>
    <source>
        <strain evidence="2">Lindley</strain>
    </source>
</reference>
<dbReference type="InterPro" id="IPR043502">
    <property type="entry name" value="DNA/RNA_pol_sf"/>
</dbReference>
<reference evidence="2" key="2">
    <citation type="submission" date="2014-05" db="EMBL/GenBank/DDBJ databases">
        <title>The genome and life-stage specific transcriptomes of Globodera pallida elucidate key aspects of plant parasitism by a cyst nematode.</title>
        <authorList>
            <person name="Cotton J.A."/>
            <person name="Lilley C.J."/>
            <person name="Jones L.M."/>
            <person name="Kikuchi T."/>
            <person name="Reid A.J."/>
            <person name="Thorpe P."/>
            <person name="Tsai I.J."/>
            <person name="Beasley H."/>
            <person name="Blok V."/>
            <person name="Cock P.J.A."/>
            <person name="Van den Akker S.E."/>
            <person name="Holroyd N."/>
            <person name="Hunt M."/>
            <person name="Mantelin S."/>
            <person name="Naghra H."/>
            <person name="Pain A."/>
            <person name="Palomares-Rius J.E."/>
            <person name="Zarowiecki M."/>
            <person name="Berriman M."/>
            <person name="Jones J.T."/>
            <person name="Urwin P.E."/>
        </authorList>
    </citation>
    <scope>NUCLEOTIDE SEQUENCE [LARGE SCALE GENOMIC DNA]</scope>
    <source>
        <strain evidence="2">Lindley</strain>
    </source>
</reference>
<dbReference type="SUPFAM" id="SSF56672">
    <property type="entry name" value="DNA/RNA polymerases"/>
    <property type="match status" value="1"/>
</dbReference>
<dbReference type="WBParaSite" id="GPLIN_001430000">
    <property type="protein sequence ID" value="GPLIN_001430000"/>
    <property type="gene ID" value="GPLIN_001430000"/>
</dbReference>
<dbReference type="InterPro" id="IPR043128">
    <property type="entry name" value="Rev_trsase/Diguanyl_cyclase"/>
</dbReference>
<evidence type="ECO:0000313" key="3">
    <source>
        <dbReference type="WBParaSite" id="GPLIN_001430000"/>
    </source>
</evidence>
<dbReference type="AlphaFoldDB" id="A0A183CN43"/>
<dbReference type="InterPro" id="IPR000477">
    <property type="entry name" value="RT_dom"/>
</dbReference>
<protein>
    <submittedName>
        <fullName evidence="3">Reverse transcriptase domain-containing protein</fullName>
    </submittedName>
</protein>
<proteinExistence type="predicted"/>
<feature type="domain" description="Reverse transcriptase" evidence="1">
    <location>
        <begin position="1"/>
        <end position="237"/>
    </location>
</feature>
<sequence>MRDLYSHRFTLPNGVTVCIPSEKGRERGKEIAQDVADRWSPKGNYFHQLEGGHIAAARRHHASTVIAKLDLAKFYHQVGRSKVHRALKLIGMTQKDAWEAACDSTVERDPGLRNFSLPFGYVQSPILASIVLDYSALGTAIAQLNTGGCLVSAYVDDIIVSADDADTVNNAVDQLRAAAGVSGFAINEKKSEGPAADITAFNIHLGNGRMEITAKRMGEFEAATRDAYPERIMGILNYVNSVNAGQMEALAAKIEWPEGNPLTAA</sequence>
<keyword evidence="2" id="KW-1185">Reference proteome</keyword>
<organism evidence="2 3">
    <name type="scientific">Globodera pallida</name>
    <name type="common">Potato cyst nematode worm</name>
    <name type="synonym">Heterodera pallida</name>
    <dbReference type="NCBI Taxonomy" id="36090"/>
    <lineage>
        <taxon>Eukaryota</taxon>
        <taxon>Metazoa</taxon>
        <taxon>Ecdysozoa</taxon>
        <taxon>Nematoda</taxon>
        <taxon>Chromadorea</taxon>
        <taxon>Rhabditida</taxon>
        <taxon>Tylenchina</taxon>
        <taxon>Tylenchomorpha</taxon>
        <taxon>Tylenchoidea</taxon>
        <taxon>Heteroderidae</taxon>
        <taxon>Heteroderinae</taxon>
        <taxon>Globodera</taxon>
    </lineage>
</organism>
<evidence type="ECO:0000313" key="2">
    <source>
        <dbReference type="Proteomes" id="UP000050741"/>
    </source>
</evidence>
<dbReference type="PROSITE" id="PS50878">
    <property type="entry name" value="RT_POL"/>
    <property type="match status" value="1"/>
</dbReference>
<dbReference type="Proteomes" id="UP000050741">
    <property type="component" value="Unassembled WGS sequence"/>
</dbReference>
<dbReference type="Pfam" id="PF00078">
    <property type="entry name" value="RVT_1"/>
    <property type="match status" value="1"/>
</dbReference>
<dbReference type="Gene3D" id="3.30.70.270">
    <property type="match status" value="1"/>
</dbReference>